<dbReference type="RefSeq" id="YP_010677262.1">
    <property type="nucleotide sequence ID" value="NC_071019.1"/>
</dbReference>
<evidence type="ECO:0000313" key="2">
    <source>
        <dbReference type="Proteomes" id="UP000509570"/>
    </source>
</evidence>
<reference evidence="1 2" key="1">
    <citation type="submission" date="2020-01" db="EMBL/GenBank/DDBJ databases">
        <authorList>
            <person name="Zhang W."/>
            <person name="Zhang R."/>
            <person name="Hu Y."/>
            <person name="Liu Y."/>
            <person name="Lin W."/>
            <person name="Wang L."/>
            <person name="Li J."/>
            <person name="An X."/>
            <person name="Song L."/>
            <person name="Fan H."/>
            <person name="Shi T."/>
            <person name="Liu H."/>
            <person name="Tong Y."/>
        </authorList>
    </citation>
    <scope>NUCLEOTIDE SEQUENCE [LARGE SCALE GENOMIC DNA]</scope>
</reference>
<protein>
    <submittedName>
        <fullName evidence="1">Uncharacterized protein</fullName>
    </submittedName>
</protein>
<sequence length="68" mass="7534">MTTKILHAGDLEMGKRYRMVTASSGSTPVTETYCKIVTFDGAPAAEDEETGDFHPLTEIDYECRFVEA</sequence>
<dbReference type="Proteomes" id="UP000509570">
    <property type="component" value="Segment"/>
</dbReference>
<dbReference type="EMBL" id="MN937349">
    <property type="protein sequence ID" value="QIQ60797.1"/>
    <property type="molecule type" value="Genomic_DNA"/>
</dbReference>
<keyword evidence="2" id="KW-1185">Reference proteome</keyword>
<evidence type="ECO:0000313" key="1">
    <source>
        <dbReference type="EMBL" id="QIQ60797.1"/>
    </source>
</evidence>
<organism evidence="1 2">
    <name type="scientific">Stenotrophomonas phage vB_SmaS_BUCT548</name>
    <dbReference type="NCBI Taxonomy" id="2712941"/>
    <lineage>
        <taxon>Viruses</taxon>
        <taxon>Duplodnaviria</taxon>
        <taxon>Heunggongvirae</taxon>
        <taxon>Uroviricota</taxon>
        <taxon>Caudoviricetes</taxon>
        <taxon>Beaumontvirinae</taxon>
        <taxon>Bixiavirus</taxon>
        <taxon>Bixiavirus BUCT548</taxon>
    </lineage>
</organism>
<proteinExistence type="predicted"/>
<accession>A0A7D2LFU6</accession>
<dbReference type="GeneID" id="77953636"/>
<name>A0A7D2LFU6_9CAUD</name>
<dbReference type="KEGG" id="vg:77953636"/>